<dbReference type="SUPFAM" id="SSF51735">
    <property type="entry name" value="NAD(P)-binding Rossmann-fold domains"/>
    <property type="match status" value="1"/>
</dbReference>
<dbReference type="InterPro" id="IPR020904">
    <property type="entry name" value="Sc_DH/Rdtase_CS"/>
</dbReference>
<evidence type="ECO:0000313" key="4">
    <source>
        <dbReference type="EMBL" id="REK72921.1"/>
    </source>
</evidence>
<dbReference type="PANTHER" id="PTHR43639">
    <property type="entry name" value="OXIDOREDUCTASE, SHORT-CHAIN DEHYDROGENASE/REDUCTASE FAMILY (AFU_ORTHOLOGUE AFUA_5G02870)"/>
    <property type="match status" value="1"/>
</dbReference>
<dbReference type="PRINTS" id="PR00081">
    <property type="entry name" value="GDHRDH"/>
</dbReference>
<dbReference type="PRINTS" id="PR00080">
    <property type="entry name" value="SDRFAMILY"/>
</dbReference>
<dbReference type="EMBL" id="QUBR01000001">
    <property type="protein sequence ID" value="REK72921.1"/>
    <property type="molecule type" value="Genomic_DNA"/>
</dbReference>
<evidence type="ECO:0000256" key="2">
    <source>
        <dbReference type="ARBA" id="ARBA00023002"/>
    </source>
</evidence>
<dbReference type="OrthoDB" id="517007at2"/>
<dbReference type="CDD" id="cd05233">
    <property type="entry name" value="SDR_c"/>
    <property type="match status" value="1"/>
</dbReference>
<reference evidence="4 5" key="1">
    <citation type="submission" date="2018-08" db="EMBL/GenBank/DDBJ databases">
        <title>Aeromicrobium sp. M2KJ-4, whole genome shotgun sequence.</title>
        <authorList>
            <person name="Tuo L."/>
        </authorList>
    </citation>
    <scope>NUCLEOTIDE SEQUENCE [LARGE SCALE GENOMIC DNA]</scope>
    <source>
        <strain evidence="4 5">M2KJ-4</strain>
    </source>
</reference>
<dbReference type="GO" id="GO:0016491">
    <property type="term" value="F:oxidoreductase activity"/>
    <property type="evidence" value="ECO:0007669"/>
    <property type="project" value="UniProtKB-KW"/>
</dbReference>
<dbReference type="PROSITE" id="PS00061">
    <property type="entry name" value="ADH_SHORT"/>
    <property type="match status" value="1"/>
</dbReference>
<dbReference type="Gene3D" id="3.40.50.720">
    <property type="entry name" value="NAD(P)-binding Rossmann-like Domain"/>
    <property type="match status" value="1"/>
</dbReference>
<comment type="caution">
    <text evidence="4">The sequence shown here is derived from an EMBL/GenBank/DDBJ whole genome shotgun (WGS) entry which is preliminary data.</text>
</comment>
<proteinExistence type="inferred from homology"/>
<sequence>MTHNSYGFAGKTVLVTGGGTGIGRAIALAFLANGANVAISGRREDKLREAFEGQPDDRTLTVVSDVGDAADAKGLVAAVVERFGQLDVVVNNAAAFTSGEFTETAGEHWERIRTTNIDGFVHLALSALPELERVGGNLVGVSSVSAMRGDWGQSLYNASKAAVRNFIESLALDYGGRGVRLNSVAPAFTITPITESMTEDDELIAKFTNRIALGRPGRPEDVAPAVLFLASDDAAYITGATLTVDGGTSASTGQPHVE</sequence>
<feature type="domain" description="Ketoreductase" evidence="3">
    <location>
        <begin position="11"/>
        <end position="187"/>
    </location>
</feature>
<dbReference type="NCBIfam" id="NF005559">
    <property type="entry name" value="PRK07231.1"/>
    <property type="match status" value="1"/>
</dbReference>
<name>A0A371PAI8_9ACTN</name>
<comment type="similarity">
    <text evidence="1">Belongs to the short-chain dehydrogenases/reductases (SDR) family.</text>
</comment>
<keyword evidence="2" id="KW-0560">Oxidoreductase</keyword>
<dbReference type="SMART" id="SM00822">
    <property type="entry name" value="PKS_KR"/>
    <property type="match status" value="1"/>
</dbReference>
<dbReference type="PANTHER" id="PTHR43639:SF9">
    <property type="entry name" value="BLL5898 PROTEIN"/>
    <property type="match status" value="1"/>
</dbReference>
<gene>
    <name evidence="4" type="ORF">DX116_04820</name>
</gene>
<evidence type="ECO:0000259" key="3">
    <source>
        <dbReference type="SMART" id="SM00822"/>
    </source>
</evidence>
<dbReference type="FunFam" id="3.40.50.720:FF:000084">
    <property type="entry name" value="Short-chain dehydrogenase reductase"/>
    <property type="match status" value="1"/>
</dbReference>
<evidence type="ECO:0000256" key="1">
    <source>
        <dbReference type="ARBA" id="ARBA00006484"/>
    </source>
</evidence>
<dbReference type="InterPro" id="IPR002347">
    <property type="entry name" value="SDR_fam"/>
</dbReference>
<dbReference type="RefSeq" id="WP_119703035.1">
    <property type="nucleotide sequence ID" value="NZ_JBHSOI010000001.1"/>
</dbReference>
<keyword evidence="5" id="KW-1185">Reference proteome</keyword>
<organism evidence="4 5">
    <name type="scientific">Aeromicrobium endophyticum</name>
    <dbReference type="NCBI Taxonomy" id="2292704"/>
    <lineage>
        <taxon>Bacteria</taxon>
        <taxon>Bacillati</taxon>
        <taxon>Actinomycetota</taxon>
        <taxon>Actinomycetes</taxon>
        <taxon>Propionibacteriales</taxon>
        <taxon>Nocardioidaceae</taxon>
        <taxon>Aeromicrobium</taxon>
    </lineage>
</organism>
<dbReference type="InterPro" id="IPR036291">
    <property type="entry name" value="NAD(P)-bd_dom_sf"/>
</dbReference>
<evidence type="ECO:0000313" key="5">
    <source>
        <dbReference type="Proteomes" id="UP000265581"/>
    </source>
</evidence>
<dbReference type="AlphaFoldDB" id="A0A371PAI8"/>
<protein>
    <submittedName>
        <fullName evidence="4">SDR family NAD(P)-dependent oxidoreductase</fullName>
    </submittedName>
</protein>
<accession>A0A371PAI8</accession>
<dbReference type="InterPro" id="IPR057326">
    <property type="entry name" value="KR_dom"/>
</dbReference>
<dbReference type="Pfam" id="PF13561">
    <property type="entry name" value="adh_short_C2"/>
    <property type="match status" value="1"/>
</dbReference>
<dbReference type="Proteomes" id="UP000265581">
    <property type="component" value="Unassembled WGS sequence"/>
</dbReference>